<keyword evidence="8 10" id="KW-1133">Transmembrane helix</keyword>
<dbReference type="Pfam" id="PF23598">
    <property type="entry name" value="LRR_14"/>
    <property type="match status" value="1"/>
</dbReference>
<comment type="subcellular location">
    <subcellularLocation>
        <location evidence="1">Membrane</location>
    </subcellularLocation>
</comment>
<dbReference type="GO" id="GO:0004674">
    <property type="term" value="F:protein serine/threonine kinase activity"/>
    <property type="evidence" value="ECO:0007669"/>
    <property type="project" value="UniProtKB-EC"/>
</dbReference>
<keyword evidence="4" id="KW-0732">Signal</keyword>
<keyword evidence="12" id="KW-0808">Transferase</keyword>
<dbReference type="PANTHER" id="PTHR48010">
    <property type="entry name" value="OS05G0588300 PROTEIN"/>
    <property type="match status" value="1"/>
</dbReference>
<keyword evidence="7" id="KW-0067">ATP-binding</keyword>
<dbReference type="GO" id="GO:0005524">
    <property type="term" value="F:ATP binding"/>
    <property type="evidence" value="ECO:0007669"/>
    <property type="project" value="UniProtKB-KW"/>
</dbReference>
<proteinExistence type="predicted"/>
<feature type="transmembrane region" description="Helical" evidence="10">
    <location>
        <begin position="247"/>
        <end position="270"/>
    </location>
</feature>
<dbReference type="EMBL" id="JAUIZM010000007">
    <property type="protein sequence ID" value="KAK1374684.1"/>
    <property type="molecule type" value="Genomic_DNA"/>
</dbReference>
<reference evidence="12" key="1">
    <citation type="submission" date="2023-02" db="EMBL/GenBank/DDBJ databases">
        <title>Genome of toxic invasive species Heracleum sosnowskyi carries increased number of genes despite the absence of recent whole-genome duplications.</title>
        <authorList>
            <person name="Schelkunov M."/>
            <person name="Shtratnikova V."/>
            <person name="Makarenko M."/>
            <person name="Klepikova A."/>
            <person name="Omelchenko D."/>
            <person name="Novikova G."/>
            <person name="Obukhova E."/>
            <person name="Bogdanov V."/>
            <person name="Penin A."/>
            <person name="Logacheva M."/>
        </authorList>
    </citation>
    <scope>NUCLEOTIDE SEQUENCE</scope>
    <source>
        <strain evidence="12">Hsosn_3</strain>
        <tissue evidence="12">Leaf</tissue>
    </source>
</reference>
<keyword evidence="5" id="KW-0677">Repeat</keyword>
<keyword evidence="3 10" id="KW-0812">Transmembrane</keyword>
<evidence type="ECO:0000256" key="4">
    <source>
        <dbReference type="ARBA" id="ARBA00022729"/>
    </source>
</evidence>
<dbReference type="InterPro" id="IPR000719">
    <property type="entry name" value="Prot_kinase_dom"/>
</dbReference>
<dbReference type="Gene3D" id="3.80.10.10">
    <property type="entry name" value="Ribonuclease Inhibitor"/>
    <property type="match status" value="2"/>
</dbReference>
<evidence type="ECO:0000259" key="11">
    <source>
        <dbReference type="PROSITE" id="PS50011"/>
    </source>
</evidence>
<dbReference type="InterPro" id="IPR013210">
    <property type="entry name" value="LRR_N_plant-typ"/>
</dbReference>
<gene>
    <name evidence="12" type="ORF">POM88_030877</name>
</gene>
<keyword evidence="9 10" id="KW-0472">Membrane</keyword>
<dbReference type="SUPFAM" id="SSF56112">
    <property type="entry name" value="Protein kinase-like (PK-like)"/>
    <property type="match status" value="1"/>
</dbReference>
<organism evidence="12 13">
    <name type="scientific">Heracleum sosnowskyi</name>
    <dbReference type="NCBI Taxonomy" id="360622"/>
    <lineage>
        <taxon>Eukaryota</taxon>
        <taxon>Viridiplantae</taxon>
        <taxon>Streptophyta</taxon>
        <taxon>Embryophyta</taxon>
        <taxon>Tracheophyta</taxon>
        <taxon>Spermatophyta</taxon>
        <taxon>Magnoliopsida</taxon>
        <taxon>eudicotyledons</taxon>
        <taxon>Gunneridae</taxon>
        <taxon>Pentapetalae</taxon>
        <taxon>asterids</taxon>
        <taxon>campanulids</taxon>
        <taxon>Apiales</taxon>
        <taxon>Apiaceae</taxon>
        <taxon>Apioideae</taxon>
        <taxon>apioid superclade</taxon>
        <taxon>Tordylieae</taxon>
        <taxon>Tordyliinae</taxon>
        <taxon>Heracleum</taxon>
    </lineage>
</organism>
<accession>A0AAD8HXL8</accession>
<evidence type="ECO:0000256" key="8">
    <source>
        <dbReference type="ARBA" id="ARBA00022989"/>
    </source>
</evidence>
<name>A0AAD8HXL8_9APIA</name>
<sequence length="619" mass="68532">MTLGIISTTDMNWSSNNNNFDMFSKEKGYSDLTTDRAALLRLRDAVKGRTLLWNSAESTPCSWKGITCHLNNNSVIKLQLPGFGLSGEIPRNTIGNLSNLRTLSLRKNSLSGKLPEDLGSCTELQYLVLQENSFSNEIPASLFSLNKLSRLSLSNNNLSGKMSPEFNKLTQLKTLLLRNNQLTGSLPELKDLTRLSDFDVSYNNLTGSIPRFFRNFSSDNFTGNSLCGSPLGSCEEKSEESKLSDGAIVGIVVGSVTALLVVILLSFLLFRKYRIMPQSATPSPQILPEIRSRSLRQETENRVVDDGVSRSVNSEDGNGNNGLIFFKERSNFFGFEDLLRASAEVMGKDSKLGSTYKAYLDGGNVVVVKRLKNLGVSVEEFTENVEKLGNLEHENLFSPKGYFCGKEEKLLVYEYMPVGSLSAALHGTREAAKQELNWEFRTKIAFQVAHALKHLHSNGIIHGNIKSSNILLKDREYNAYVSEFGITQLHSSNSSLNSAGYTAPEVTKINQVSQQADVYSFGVVILELLLGKAPINALTGAKFDLPKRGISMAEGKLELDVFDPELIKNNNIKEKVFQFLFVAISCTSQDPEGRPSMDRVTGLLKTIYLSSKQVSFYFS</sequence>
<evidence type="ECO:0000256" key="3">
    <source>
        <dbReference type="ARBA" id="ARBA00022692"/>
    </source>
</evidence>
<dbReference type="Pfam" id="PF08263">
    <property type="entry name" value="LRRNT_2"/>
    <property type="match status" value="1"/>
</dbReference>
<protein>
    <submittedName>
        <fullName evidence="12">Inactive receptor kinase</fullName>
    </submittedName>
</protein>
<dbReference type="Proteomes" id="UP001237642">
    <property type="component" value="Unassembled WGS sequence"/>
</dbReference>
<keyword evidence="6" id="KW-0547">Nucleotide-binding</keyword>
<dbReference type="Gene3D" id="1.10.510.10">
    <property type="entry name" value="Transferase(Phosphotransferase) domain 1"/>
    <property type="match status" value="1"/>
</dbReference>
<keyword evidence="13" id="KW-1185">Reference proteome</keyword>
<dbReference type="PROSITE" id="PS51450">
    <property type="entry name" value="LRR"/>
    <property type="match status" value="1"/>
</dbReference>
<dbReference type="Gene3D" id="3.30.200.20">
    <property type="entry name" value="Phosphorylase Kinase, domain 1"/>
    <property type="match status" value="1"/>
</dbReference>
<dbReference type="PANTHER" id="PTHR48010:SF76">
    <property type="entry name" value="INACTIVE RECEPTOR KINASE RLK902-RELATED"/>
    <property type="match status" value="1"/>
</dbReference>
<dbReference type="InterPro" id="IPR001245">
    <property type="entry name" value="Ser-Thr/Tyr_kinase_cat_dom"/>
</dbReference>
<dbReference type="InterPro" id="IPR032675">
    <property type="entry name" value="LRR_dom_sf"/>
</dbReference>
<evidence type="ECO:0000313" key="12">
    <source>
        <dbReference type="EMBL" id="KAK1374684.1"/>
    </source>
</evidence>
<dbReference type="InterPro" id="IPR050994">
    <property type="entry name" value="At_inactive_RLKs"/>
</dbReference>
<keyword evidence="2" id="KW-0433">Leucine-rich repeat</keyword>
<evidence type="ECO:0000313" key="13">
    <source>
        <dbReference type="Proteomes" id="UP001237642"/>
    </source>
</evidence>
<dbReference type="PROSITE" id="PS50011">
    <property type="entry name" value="PROTEIN_KINASE_DOM"/>
    <property type="match status" value="1"/>
</dbReference>
<evidence type="ECO:0000256" key="5">
    <source>
        <dbReference type="ARBA" id="ARBA00022737"/>
    </source>
</evidence>
<dbReference type="InterPro" id="IPR011009">
    <property type="entry name" value="Kinase-like_dom_sf"/>
</dbReference>
<evidence type="ECO:0000256" key="10">
    <source>
        <dbReference type="SAM" id="Phobius"/>
    </source>
</evidence>
<keyword evidence="12" id="KW-0418">Kinase</keyword>
<dbReference type="InterPro" id="IPR001611">
    <property type="entry name" value="Leu-rich_rpt"/>
</dbReference>
<dbReference type="FunFam" id="3.80.10.10:FF:000234">
    <property type="entry name" value="Probable inactive receptor kinase RLK902"/>
    <property type="match status" value="1"/>
</dbReference>
<evidence type="ECO:0000256" key="6">
    <source>
        <dbReference type="ARBA" id="ARBA00022741"/>
    </source>
</evidence>
<dbReference type="InterPro" id="IPR055414">
    <property type="entry name" value="LRR_R13L4/SHOC2-like"/>
</dbReference>
<keyword evidence="12" id="KW-0675">Receptor</keyword>
<dbReference type="GO" id="GO:0016020">
    <property type="term" value="C:membrane"/>
    <property type="evidence" value="ECO:0007669"/>
    <property type="project" value="UniProtKB-SubCell"/>
</dbReference>
<dbReference type="Pfam" id="PF07714">
    <property type="entry name" value="PK_Tyr_Ser-Thr"/>
    <property type="match status" value="1"/>
</dbReference>
<comment type="caution">
    <text evidence="12">The sequence shown here is derived from an EMBL/GenBank/DDBJ whole genome shotgun (WGS) entry which is preliminary data.</text>
</comment>
<feature type="domain" description="Protein kinase" evidence="11">
    <location>
        <begin position="310"/>
        <end position="609"/>
    </location>
</feature>
<evidence type="ECO:0000256" key="2">
    <source>
        <dbReference type="ARBA" id="ARBA00022614"/>
    </source>
</evidence>
<reference evidence="12" key="2">
    <citation type="submission" date="2023-05" db="EMBL/GenBank/DDBJ databases">
        <authorList>
            <person name="Schelkunov M.I."/>
        </authorList>
    </citation>
    <scope>NUCLEOTIDE SEQUENCE</scope>
    <source>
        <strain evidence="12">Hsosn_3</strain>
        <tissue evidence="12">Leaf</tissue>
    </source>
</reference>
<evidence type="ECO:0000256" key="1">
    <source>
        <dbReference type="ARBA" id="ARBA00004370"/>
    </source>
</evidence>
<evidence type="ECO:0000256" key="9">
    <source>
        <dbReference type="ARBA" id="ARBA00023136"/>
    </source>
</evidence>
<dbReference type="AlphaFoldDB" id="A0AAD8HXL8"/>
<evidence type="ECO:0000256" key="7">
    <source>
        <dbReference type="ARBA" id="ARBA00022840"/>
    </source>
</evidence>
<dbReference type="SUPFAM" id="SSF52058">
    <property type="entry name" value="L domain-like"/>
    <property type="match status" value="1"/>
</dbReference>